<dbReference type="OrthoDB" id="9797653at2"/>
<keyword evidence="4" id="KW-1185">Reference proteome</keyword>
<evidence type="ECO:0000256" key="1">
    <source>
        <dbReference type="ARBA" id="ARBA00022679"/>
    </source>
</evidence>
<protein>
    <submittedName>
        <fullName evidence="3">CoA transferase</fullName>
    </submittedName>
</protein>
<dbReference type="SUPFAM" id="SSF89796">
    <property type="entry name" value="CoA-transferase family III (CaiB/BaiF)"/>
    <property type="match status" value="1"/>
</dbReference>
<dbReference type="AlphaFoldDB" id="A0A4R4NE37"/>
<dbReference type="GO" id="GO:0008410">
    <property type="term" value="F:CoA-transferase activity"/>
    <property type="evidence" value="ECO:0007669"/>
    <property type="project" value="TreeGrafter"/>
</dbReference>
<evidence type="ECO:0000256" key="2">
    <source>
        <dbReference type="SAM" id="MobiDB-lite"/>
    </source>
</evidence>
<keyword evidence="1 3" id="KW-0808">Transferase</keyword>
<dbReference type="InterPro" id="IPR050483">
    <property type="entry name" value="CoA-transferase_III_domain"/>
</dbReference>
<proteinExistence type="predicted"/>
<feature type="compositionally biased region" description="Basic and acidic residues" evidence="2">
    <location>
        <begin position="31"/>
        <end position="43"/>
    </location>
</feature>
<dbReference type="Gene3D" id="3.40.50.10540">
    <property type="entry name" value="Crotonobetainyl-coa:carnitine coa-transferase, domain 1"/>
    <property type="match status" value="1"/>
</dbReference>
<evidence type="ECO:0000313" key="4">
    <source>
        <dbReference type="Proteomes" id="UP000295157"/>
    </source>
</evidence>
<dbReference type="InterPro" id="IPR003673">
    <property type="entry name" value="CoA-Trfase_fam_III"/>
</dbReference>
<name>A0A4R4NE37_9ACTN</name>
<gene>
    <name evidence="3" type="ORF">E1267_14045</name>
</gene>
<comment type="caution">
    <text evidence="3">The sequence shown here is derived from an EMBL/GenBank/DDBJ whole genome shotgun (WGS) entry which is preliminary data.</text>
</comment>
<dbReference type="PANTHER" id="PTHR48207">
    <property type="entry name" value="SUCCINATE--HYDROXYMETHYLGLUTARATE COA-TRANSFERASE"/>
    <property type="match status" value="1"/>
</dbReference>
<feature type="region of interest" description="Disordered" evidence="2">
    <location>
        <begin position="1"/>
        <end position="60"/>
    </location>
</feature>
<dbReference type="PANTHER" id="PTHR48207:SF3">
    <property type="entry name" value="SUCCINATE--HYDROXYMETHYLGLUTARATE COA-TRANSFERASE"/>
    <property type="match status" value="1"/>
</dbReference>
<reference evidence="3 4" key="1">
    <citation type="submission" date="2019-02" db="EMBL/GenBank/DDBJ databases">
        <title>Draft genome sequences of novel Actinobacteria.</title>
        <authorList>
            <person name="Sahin N."/>
            <person name="Ay H."/>
            <person name="Saygin H."/>
        </authorList>
    </citation>
    <scope>NUCLEOTIDE SEQUENCE [LARGE SCALE GENOMIC DNA]</scope>
    <source>
        <strain evidence="3 4">KC201</strain>
    </source>
</reference>
<dbReference type="Pfam" id="PF02515">
    <property type="entry name" value="CoA_transf_3"/>
    <property type="match status" value="1"/>
</dbReference>
<accession>A0A4R4NE37</accession>
<dbReference type="InterPro" id="IPR044855">
    <property type="entry name" value="CoA-Trfase_III_dom3_sf"/>
</dbReference>
<dbReference type="Proteomes" id="UP000295157">
    <property type="component" value="Unassembled WGS sequence"/>
</dbReference>
<feature type="compositionally biased region" description="Basic residues" evidence="2">
    <location>
        <begin position="1"/>
        <end position="10"/>
    </location>
</feature>
<dbReference type="InterPro" id="IPR023606">
    <property type="entry name" value="CoA-Trfase_III_dom_1_sf"/>
</dbReference>
<sequence length="458" mass="50252">MLHASRHRASAGRGDERRAGLRQLLSARVADGPDRRGPGRPDLSRLQPTTTGGVPVSDSRPLPLAGVRVVDLSQVQFGPQATQILADFGADVIKIERPRVGDISRSIDTESDGIEDSASFISLNRNKRSIVLDLKQPEALDVVMRLLAETDVLVSNYRAGVAERMGLGWEALRERFPRLVYAYGTGFGDTGPLRDLGGQDMALQSFGGAAWHNRGDDGRPSIYPVPFIDFGAGMALVQGILMALIERSASGRGQRVDVSLIDTVVFQQMQEMTAWMMRRHEIHWERDNFVGAFKTADGWVTIVGLFRPEPLRDVCTALGIDDLTRRSEFATAESQQQNRAALWKIMDAELERFGTDEVLERLGAAGILCGPVLDYDEVLAHPQVVHNDVVRTLDQPRLGQVNVVDNPIRMSAATGRRYDPAPLLGQHTDEVLREAGFTEDEVEGLVARGIAGRTDDAS</sequence>
<dbReference type="Gene3D" id="3.30.1540.10">
    <property type="entry name" value="formyl-coa transferase, domain 3"/>
    <property type="match status" value="1"/>
</dbReference>
<evidence type="ECO:0000313" key="3">
    <source>
        <dbReference type="EMBL" id="TDC07219.1"/>
    </source>
</evidence>
<dbReference type="EMBL" id="SMJZ01000043">
    <property type="protein sequence ID" value="TDC07219.1"/>
    <property type="molecule type" value="Genomic_DNA"/>
</dbReference>
<organism evidence="3 4">
    <name type="scientific">Nonomuraea longispora</name>
    <dbReference type="NCBI Taxonomy" id="1848320"/>
    <lineage>
        <taxon>Bacteria</taxon>
        <taxon>Bacillati</taxon>
        <taxon>Actinomycetota</taxon>
        <taxon>Actinomycetes</taxon>
        <taxon>Streptosporangiales</taxon>
        <taxon>Streptosporangiaceae</taxon>
        <taxon>Nonomuraea</taxon>
    </lineage>
</organism>